<dbReference type="InterPro" id="IPR011990">
    <property type="entry name" value="TPR-like_helical_dom_sf"/>
</dbReference>
<dbReference type="AlphaFoldDB" id="A0A2G2VAD2"/>
<feature type="region of interest" description="Disordered" evidence="5">
    <location>
        <begin position="1048"/>
        <end position="1067"/>
    </location>
</feature>
<feature type="compositionally biased region" description="Polar residues" evidence="5">
    <location>
        <begin position="846"/>
        <end position="865"/>
    </location>
</feature>
<feature type="region of interest" description="Disordered" evidence="5">
    <location>
        <begin position="211"/>
        <end position="253"/>
    </location>
</feature>
<keyword evidence="3" id="KW-0862">Zinc</keyword>
<dbReference type="InterPro" id="IPR019734">
    <property type="entry name" value="TPR_rpt"/>
</dbReference>
<feature type="region of interest" description="Disordered" evidence="5">
    <location>
        <begin position="697"/>
        <end position="721"/>
    </location>
</feature>
<feature type="compositionally biased region" description="Polar residues" evidence="5">
    <location>
        <begin position="932"/>
        <end position="948"/>
    </location>
</feature>
<feature type="compositionally biased region" description="Basic and acidic residues" evidence="5">
    <location>
        <begin position="814"/>
        <end position="845"/>
    </location>
</feature>
<dbReference type="SMART" id="SM00064">
    <property type="entry name" value="FYVE"/>
    <property type="match status" value="1"/>
</dbReference>
<evidence type="ECO:0000256" key="1">
    <source>
        <dbReference type="ARBA" id="ARBA00022723"/>
    </source>
</evidence>
<evidence type="ECO:0000256" key="2">
    <source>
        <dbReference type="ARBA" id="ARBA00022771"/>
    </source>
</evidence>
<dbReference type="PANTHER" id="PTHR47553">
    <property type="entry name" value="MYOSIN-11"/>
    <property type="match status" value="1"/>
</dbReference>
<protein>
    <recommendedName>
        <fullName evidence="6">FYVE-type domain-containing protein</fullName>
    </recommendedName>
</protein>
<feature type="region of interest" description="Disordered" evidence="5">
    <location>
        <begin position="342"/>
        <end position="363"/>
    </location>
</feature>
<comment type="caution">
    <text evidence="7">The sequence shown here is derived from an EMBL/GenBank/DDBJ whole genome shotgun (WGS) entry which is preliminary data.</text>
</comment>
<dbReference type="SUPFAM" id="SSF48452">
    <property type="entry name" value="TPR-like"/>
    <property type="match status" value="1"/>
</dbReference>
<feature type="compositionally biased region" description="Polar residues" evidence="5">
    <location>
        <begin position="783"/>
        <end position="792"/>
    </location>
</feature>
<dbReference type="InterPro" id="IPR011011">
    <property type="entry name" value="Znf_FYVE_PHD"/>
</dbReference>
<feature type="compositionally biased region" description="Polar residues" evidence="5">
    <location>
        <begin position="703"/>
        <end position="721"/>
    </location>
</feature>
<feature type="region of interest" description="Disordered" evidence="5">
    <location>
        <begin position="170"/>
        <end position="189"/>
    </location>
</feature>
<evidence type="ECO:0000256" key="4">
    <source>
        <dbReference type="PROSITE-ProRule" id="PRU00091"/>
    </source>
</evidence>
<feature type="compositionally biased region" description="Polar residues" evidence="5">
    <location>
        <begin position="123"/>
        <end position="137"/>
    </location>
</feature>
<dbReference type="OrthoDB" id="660555at2759"/>
<feature type="compositionally biased region" description="Polar residues" evidence="5">
    <location>
        <begin position="1000"/>
        <end position="1013"/>
    </location>
</feature>
<accession>A0A2G2VAD2</accession>
<gene>
    <name evidence="7" type="ORF">CQW23_30436</name>
</gene>
<dbReference type="InterPro" id="IPR013083">
    <property type="entry name" value="Znf_RING/FYVE/PHD"/>
</dbReference>
<feature type="domain" description="FYVE-type" evidence="6">
    <location>
        <begin position="19"/>
        <end position="78"/>
    </location>
</feature>
<feature type="compositionally biased region" description="Polar residues" evidence="5">
    <location>
        <begin position="907"/>
        <end position="918"/>
    </location>
</feature>
<feature type="compositionally biased region" description="Acidic residues" evidence="5">
    <location>
        <begin position="344"/>
        <end position="358"/>
    </location>
</feature>
<dbReference type="STRING" id="33114.A0A2G2VAD2"/>
<evidence type="ECO:0000259" key="6">
    <source>
        <dbReference type="PROSITE" id="PS50178"/>
    </source>
</evidence>
<feature type="region of interest" description="Disordered" evidence="5">
    <location>
        <begin position="116"/>
        <end position="161"/>
    </location>
</feature>
<feature type="region of interest" description="Disordered" evidence="5">
    <location>
        <begin position="902"/>
        <end position="1020"/>
    </location>
</feature>
<dbReference type="PROSITE" id="PS50178">
    <property type="entry name" value="ZF_FYVE"/>
    <property type="match status" value="1"/>
</dbReference>
<keyword evidence="1" id="KW-0479">Metal-binding</keyword>
<organism evidence="7 8">
    <name type="scientific">Capsicum baccatum</name>
    <name type="common">Peruvian pepper</name>
    <dbReference type="NCBI Taxonomy" id="33114"/>
    <lineage>
        <taxon>Eukaryota</taxon>
        <taxon>Viridiplantae</taxon>
        <taxon>Streptophyta</taxon>
        <taxon>Embryophyta</taxon>
        <taxon>Tracheophyta</taxon>
        <taxon>Spermatophyta</taxon>
        <taxon>Magnoliopsida</taxon>
        <taxon>eudicotyledons</taxon>
        <taxon>Gunneridae</taxon>
        <taxon>Pentapetalae</taxon>
        <taxon>asterids</taxon>
        <taxon>lamiids</taxon>
        <taxon>Solanales</taxon>
        <taxon>Solanaceae</taxon>
        <taxon>Solanoideae</taxon>
        <taxon>Capsiceae</taxon>
        <taxon>Capsicum</taxon>
    </lineage>
</organism>
<keyword evidence="2 4" id="KW-0863">Zinc-finger</keyword>
<feature type="region of interest" description="Disordered" evidence="5">
    <location>
        <begin position="776"/>
        <end position="865"/>
    </location>
</feature>
<feature type="region of interest" description="Disordered" evidence="5">
    <location>
        <begin position="478"/>
        <end position="509"/>
    </location>
</feature>
<evidence type="ECO:0000313" key="8">
    <source>
        <dbReference type="Proteomes" id="UP000224567"/>
    </source>
</evidence>
<dbReference type="InterPro" id="IPR017455">
    <property type="entry name" value="Znf_FYVE-rel"/>
</dbReference>
<feature type="region of interest" description="Disordered" evidence="5">
    <location>
        <begin position="424"/>
        <end position="443"/>
    </location>
</feature>
<feature type="compositionally biased region" description="Polar residues" evidence="5">
    <location>
        <begin position="613"/>
        <end position="643"/>
    </location>
</feature>
<proteinExistence type="predicted"/>
<feature type="compositionally biased region" description="Polar residues" evidence="5">
    <location>
        <begin position="219"/>
        <end position="228"/>
    </location>
</feature>
<dbReference type="PANTHER" id="PTHR47553:SF1">
    <property type="entry name" value="RING_FYVE_PHD ZINC FINGER SUPERFAMILY PROTEIN"/>
    <property type="match status" value="1"/>
</dbReference>
<dbReference type="Proteomes" id="UP000224567">
    <property type="component" value="Unassembled WGS sequence"/>
</dbReference>
<dbReference type="SMART" id="SM00028">
    <property type="entry name" value="TPR"/>
    <property type="match status" value="8"/>
</dbReference>
<keyword evidence="8" id="KW-1185">Reference proteome</keyword>
<dbReference type="Pfam" id="PF01363">
    <property type="entry name" value="FYVE"/>
    <property type="match status" value="1"/>
</dbReference>
<dbReference type="GO" id="GO:0008270">
    <property type="term" value="F:zinc ion binding"/>
    <property type="evidence" value="ECO:0007669"/>
    <property type="project" value="UniProtKB-KW"/>
</dbReference>
<evidence type="ECO:0000313" key="7">
    <source>
        <dbReference type="EMBL" id="PHT29937.1"/>
    </source>
</evidence>
<evidence type="ECO:0000256" key="3">
    <source>
        <dbReference type="ARBA" id="ARBA00022833"/>
    </source>
</evidence>
<reference evidence="7 8" key="1">
    <citation type="journal article" date="2017" name="Genome Biol.">
        <title>New reference genome sequences of hot pepper reveal the massive evolution of plant disease-resistance genes by retroduplication.</title>
        <authorList>
            <person name="Kim S."/>
            <person name="Park J."/>
            <person name="Yeom S.I."/>
            <person name="Kim Y.M."/>
            <person name="Seo E."/>
            <person name="Kim K.T."/>
            <person name="Kim M.S."/>
            <person name="Lee J.M."/>
            <person name="Cheong K."/>
            <person name="Shin H.S."/>
            <person name="Kim S.B."/>
            <person name="Han K."/>
            <person name="Lee J."/>
            <person name="Park M."/>
            <person name="Lee H.A."/>
            <person name="Lee H.Y."/>
            <person name="Lee Y."/>
            <person name="Oh S."/>
            <person name="Lee J.H."/>
            <person name="Choi E."/>
            <person name="Choi E."/>
            <person name="Lee S.E."/>
            <person name="Jeon J."/>
            <person name="Kim H."/>
            <person name="Choi G."/>
            <person name="Song H."/>
            <person name="Lee J."/>
            <person name="Lee S.C."/>
            <person name="Kwon J.K."/>
            <person name="Lee H.Y."/>
            <person name="Koo N."/>
            <person name="Hong Y."/>
            <person name="Kim R.W."/>
            <person name="Kang W.H."/>
            <person name="Huh J.H."/>
            <person name="Kang B.C."/>
            <person name="Yang T.J."/>
            <person name="Lee Y.H."/>
            <person name="Bennetzen J.L."/>
            <person name="Choi D."/>
        </authorList>
    </citation>
    <scope>NUCLEOTIDE SEQUENCE [LARGE SCALE GENOMIC DNA]</scope>
    <source>
        <strain evidence="8">cv. PBC81</strain>
    </source>
</reference>
<dbReference type="EMBL" id="MLFT02000062">
    <property type="protein sequence ID" value="PHT29937.1"/>
    <property type="molecule type" value="Genomic_DNA"/>
</dbReference>
<feature type="region of interest" description="Disordered" evidence="5">
    <location>
        <begin position="611"/>
        <end position="651"/>
    </location>
</feature>
<evidence type="ECO:0000256" key="5">
    <source>
        <dbReference type="SAM" id="MobiDB-lite"/>
    </source>
</evidence>
<dbReference type="SUPFAM" id="SSF57903">
    <property type="entry name" value="FYVE/PHD zinc finger"/>
    <property type="match status" value="1"/>
</dbReference>
<dbReference type="InterPro" id="IPR000306">
    <property type="entry name" value="Znf_FYVE"/>
</dbReference>
<feature type="region of interest" description="Disordered" evidence="5">
    <location>
        <begin position="84"/>
        <end position="103"/>
    </location>
</feature>
<feature type="compositionally biased region" description="Polar residues" evidence="5">
    <location>
        <begin position="1057"/>
        <end position="1067"/>
    </location>
</feature>
<feature type="compositionally biased region" description="Basic and acidic residues" evidence="5">
    <location>
        <begin position="491"/>
        <end position="505"/>
    </location>
</feature>
<feature type="region of interest" description="Disordered" evidence="5">
    <location>
        <begin position="1074"/>
        <end position="1094"/>
    </location>
</feature>
<name>A0A2G2VAD2_CAPBA</name>
<dbReference type="Gene3D" id="3.30.40.10">
    <property type="entry name" value="Zinc/RING finger domain, C3HC4 (zinc finger)"/>
    <property type="match status" value="1"/>
</dbReference>
<reference evidence="8" key="2">
    <citation type="journal article" date="2017" name="J. Anim. Genet.">
        <title>Multiple reference genome sequences of hot pepper reveal the massive evolution of plant disease resistance genes by retroduplication.</title>
        <authorList>
            <person name="Kim S."/>
            <person name="Park J."/>
            <person name="Yeom S.-I."/>
            <person name="Kim Y.-M."/>
            <person name="Seo E."/>
            <person name="Kim K.-T."/>
            <person name="Kim M.-S."/>
            <person name="Lee J.M."/>
            <person name="Cheong K."/>
            <person name="Shin H.-S."/>
            <person name="Kim S.-B."/>
            <person name="Han K."/>
            <person name="Lee J."/>
            <person name="Park M."/>
            <person name="Lee H.-A."/>
            <person name="Lee H.-Y."/>
            <person name="Lee Y."/>
            <person name="Oh S."/>
            <person name="Lee J.H."/>
            <person name="Choi E."/>
            <person name="Choi E."/>
            <person name="Lee S.E."/>
            <person name="Jeon J."/>
            <person name="Kim H."/>
            <person name="Choi G."/>
            <person name="Song H."/>
            <person name="Lee J."/>
            <person name="Lee S.-C."/>
            <person name="Kwon J.-K."/>
            <person name="Lee H.-Y."/>
            <person name="Koo N."/>
            <person name="Hong Y."/>
            <person name="Kim R.W."/>
            <person name="Kang W.-H."/>
            <person name="Huh J.H."/>
            <person name="Kang B.-C."/>
            <person name="Yang T.-J."/>
            <person name="Lee Y.-H."/>
            <person name="Bennetzen J.L."/>
            <person name="Choi D."/>
        </authorList>
    </citation>
    <scope>NUCLEOTIDE SEQUENCE [LARGE SCALE GENOMIC DNA]</scope>
    <source>
        <strain evidence="8">cv. PBC81</strain>
    </source>
</reference>
<sequence>MLEKIGLPSKPSLRGNNWVVDASHCQGCSSQFTFINRKHHCRRCGGIFCSSCTQQRMVLRGQGDSPVRICEPCKRLEEAARFEMRHGHKNRSSKGSSRLASKNEDEVLNQLLGKERTSDVLSHDQQSASTASGSNVLDFSGKDEAGDGSSNQTEQPAEMGSITPEELRQQAMEEKQNHRTLKAAGKPEEALRAFKRGKELERQAAAMEISLRKNRKRALSSSNVTENQQDTDDGKASGRKNKLSPHLTEEKDDLASELRELGWSDMDLHAADRRPATMSLEGELSALLGEVSGKTNSGKKIHGTDKSLVIAHKKKALQLKREGKLAEAKEELKKAKILEKQIEEQELLGDDEESDDELSSLMRGLDADKFDDLSTGSKPDSSYNFDNLLGIDDDIGSDGKFEVTNDDMYDPEIAAALKSMGWTEDAAESELSEKQSQPVDREVLRSDIQSLKKEALSQKRGGNTKEAMELLKRAKTLESKLGEQLNNSEEDAGKHIERKDKEHKVAPKSKSVIQRELLGIKKKALALRREGRLDEAEEELEKGKILEKQLEDIDNPPKFVQPMAGNNKLDESIADIDAGDEEAEVTDQDLHDPTYLSLLNNLGWQDDEKANVPSASFQGKNNVSHLSKSPTKEATSNIQAQASKKSKGEIQRELLGLKRKALTLRRQGETEEAEEVMNAAKMLEEQLAENNLGWQDDEKANVPSASFQGKNNVSHFNESPTKEVMSNIQAQASKKSKGEIQRELLGLKRKALTLRRQGETEEAEEVMNAAKMLEEQLAEIEESMSNRVPTESNEQKERKAIDSPLENPQFPPSDSRKAPIENMESKVTRTLEKPEEVAQSDEKSCISESKNAQEANSQLDQNSLRQDILAHKRKAVALKREGKVAEAKEELRQAKLLEKRLEEEKTLGTSSSTVSAGPNISHVGEKEVSPNKVPNISQVGQKEVSPSSGPKPLSGRERFKLQQESLSHKRQALKLRREGRTEEADAEFELAKAIEGQLEEASSQDAMKSSDPTAESAEDVSVADFLDPQLFSALKAIGIVDTAIVSHGPERQETKKTITGNTDKTGTIASQILERPEPKLSETRVSEESSNERKLLEEQVKAEKLKALNLKRSGKQAEALDALRRAKMFEKKLSALAS</sequence>